<keyword evidence="4" id="KW-0560">Oxidoreductase</keyword>
<dbReference type="GeneID" id="28850622"/>
<organism evidence="6 7">
    <name type="scientific">Pochonia chlamydosporia 170</name>
    <dbReference type="NCBI Taxonomy" id="1380566"/>
    <lineage>
        <taxon>Eukaryota</taxon>
        <taxon>Fungi</taxon>
        <taxon>Dikarya</taxon>
        <taxon>Ascomycota</taxon>
        <taxon>Pezizomycotina</taxon>
        <taxon>Sordariomycetes</taxon>
        <taxon>Hypocreomycetidae</taxon>
        <taxon>Hypocreales</taxon>
        <taxon>Clavicipitaceae</taxon>
        <taxon>Pochonia</taxon>
    </lineage>
</organism>
<evidence type="ECO:0000256" key="2">
    <source>
        <dbReference type="ARBA" id="ARBA00022630"/>
    </source>
</evidence>
<dbReference type="STRING" id="1380566.A0A179FMJ7"/>
<evidence type="ECO:0000256" key="3">
    <source>
        <dbReference type="ARBA" id="ARBA00022643"/>
    </source>
</evidence>
<evidence type="ECO:0000313" key="7">
    <source>
        <dbReference type="Proteomes" id="UP000078397"/>
    </source>
</evidence>
<sequence>MAPKRVTAPQVDPAPLRQPLAFDFSGRIAPNRILKGAMTERLSTWDPKGGFGVLLTGNVMIEYDQLESPGCAVIPRDAPFSGERFEAFRDMASVSKKNGSLIVAQVSHPGRQVYSTVQQNPISASDVQLQLNRAGMSFAKPRAMEKKDFENVIGGFAHAAEYLYKAGYDGIELHGAHGYLLAQFLSPTTNKRTDQYGGSLMNRARIIFEINDAIRARVPKSFLVSIKLNSVEFQDGAFSTQDCRDLCAALERSEFDFVELSGGTYEAGAFYHRKESTKKRESFFLEFADIIVPELKKTKVFVTGGFRTTNGMVKALDTIHGVGLGRPVCDEFDLPRKILDGTVSGAIEGLIDQADTTMTNLAAGSQIRLVSRDLQPLDLSREDHMEVFLDSRKKWLEMMAGNKDWSRYGFVDILGLQGEAYGNEYPRL</sequence>
<dbReference type="EMBL" id="LSBJ02000004">
    <property type="protein sequence ID" value="OAQ66249.2"/>
    <property type="molecule type" value="Genomic_DNA"/>
</dbReference>
<dbReference type="RefSeq" id="XP_022284380.1">
    <property type="nucleotide sequence ID" value="XM_022428586.1"/>
</dbReference>
<dbReference type="Proteomes" id="UP000078397">
    <property type="component" value="Unassembled WGS sequence"/>
</dbReference>
<dbReference type="CDD" id="cd04733">
    <property type="entry name" value="OYE_like_2_FMN"/>
    <property type="match status" value="1"/>
</dbReference>
<gene>
    <name evidence="6" type="ORF">VFPPC_07826</name>
</gene>
<proteinExistence type="inferred from homology"/>
<accession>A0A179FMJ7</accession>
<comment type="similarity">
    <text evidence="1">Belongs to the NADH:flavin oxidoreductase/NADH oxidase family.</text>
</comment>
<evidence type="ECO:0000256" key="4">
    <source>
        <dbReference type="ARBA" id="ARBA00023002"/>
    </source>
</evidence>
<dbReference type="PANTHER" id="PTHR43656">
    <property type="entry name" value="BINDING OXIDOREDUCTASE, PUTATIVE (AFU_ORTHOLOGUE AFUA_2G08260)-RELATED"/>
    <property type="match status" value="1"/>
</dbReference>
<dbReference type="Gene3D" id="3.20.20.70">
    <property type="entry name" value="Aldolase class I"/>
    <property type="match status" value="1"/>
</dbReference>
<dbReference type="GO" id="GO:0016491">
    <property type="term" value="F:oxidoreductase activity"/>
    <property type="evidence" value="ECO:0007669"/>
    <property type="project" value="UniProtKB-KW"/>
</dbReference>
<dbReference type="PANTHER" id="PTHR43656:SF5">
    <property type="entry name" value="NADH:FLAVIN OXIDOREDUCTASE_NADH OXIDASE N-TERMINAL DOMAIN-CONTAINING PROTEIN"/>
    <property type="match status" value="1"/>
</dbReference>
<dbReference type="InterPro" id="IPR013785">
    <property type="entry name" value="Aldolase_TIM"/>
</dbReference>
<dbReference type="InterPro" id="IPR001155">
    <property type="entry name" value="OxRdtase_FMN_N"/>
</dbReference>
<dbReference type="InterPro" id="IPR051799">
    <property type="entry name" value="NADH_flavin_oxidoreductase"/>
</dbReference>
<dbReference type="GO" id="GO:0010181">
    <property type="term" value="F:FMN binding"/>
    <property type="evidence" value="ECO:0007669"/>
    <property type="project" value="InterPro"/>
</dbReference>
<protein>
    <submittedName>
        <fullName evidence="6">NADH:flavin oxidoreductase/NADH oxidase</fullName>
    </submittedName>
</protein>
<dbReference type="SUPFAM" id="SSF51395">
    <property type="entry name" value="FMN-linked oxidoreductases"/>
    <property type="match status" value="1"/>
</dbReference>
<keyword evidence="3" id="KW-0288">FMN</keyword>
<evidence type="ECO:0000256" key="1">
    <source>
        <dbReference type="ARBA" id="ARBA00005979"/>
    </source>
</evidence>
<evidence type="ECO:0000313" key="6">
    <source>
        <dbReference type="EMBL" id="OAQ66249.2"/>
    </source>
</evidence>
<dbReference type="KEGG" id="pchm:VFPPC_07826"/>
<comment type="caution">
    <text evidence="6">The sequence shown here is derived from an EMBL/GenBank/DDBJ whole genome shotgun (WGS) entry which is preliminary data.</text>
</comment>
<dbReference type="OrthoDB" id="1663137at2759"/>
<dbReference type="Pfam" id="PF00724">
    <property type="entry name" value="Oxidored_FMN"/>
    <property type="match status" value="1"/>
</dbReference>
<name>A0A179FMJ7_METCM</name>
<reference evidence="6 7" key="1">
    <citation type="journal article" date="2016" name="PLoS Pathog.">
        <title>Biosynthesis of antibiotic leucinostatins in bio-control fungus Purpureocillium lilacinum and their inhibition on phytophthora revealed by genome mining.</title>
        <authorList>
            <person name="Wang G."/>
            <person name="Liu Z."/>
            <person name="Lin R."/>
            <person name="Li E."/>
            <person name="Mao Z."/>
            <person name="Ling J."/>
            <person name="Yang Y."/>
            <person name="Yin W.B."/>
            <person name="Xie B."/>
        </authorList>
    </citation>
    <scope>NUCLEOTIDE SEQUENCE [LARGE SCALE GENOMIC DNA]</scope>
    <source>
        <strain evidence="6">170</strain>
    </source>
</reference>
<keyword evidence="7" id="KW-1185">Reference proteome</keyword>
<keyword evidence="2" id="KW-0285">Flavoprotein</keyword>
<evidence type="ECO:0000259" key="5">
    <source>
        <dbReference type="Pfam" id="PF00724"/>
    </source>
</evidence>
<feature type="domain" description="NADH:flavin oxidoreductase/NADH oxidase N-terminal" evidence="5">
    <location>
        <begin position="80"/>
        <end position="339"/>
    </location>
</feature>
<dbReference type="AlphaFoldDB" id="A0A179FMJ7"/>